<dbReference type="PANTHER" id="PTHR12526:SF630">
    <property type="entry name" value="GLYCOSYLTRANSFERASE"/>
    <property type="match status" value="1"/>
</dbReference>
<evidence type="ECO:0000313" key="2">
    <source>
        <dbReference type="EMBL" id="ETJ20215.1"/>
    </source>
</evidence>
<dbReference type="EMBL" id="AZMM01018432">
    <property type="protein sequence ID" value="ETJ20215.1"/>
    <property type="molecule type" value="Genomic_DNA"/>
</dbReference>
<evidence type="ECO:0000259" key="1">
    <source>
        <dbReference type="Pfam" id="PF00534"/>
    </source>
</evidence>
<reference evidence="2" key="1">
    <citation type="submission" date="2013-12" db="EMBL/GenBank/DDBJ databases">
        <title>A Varibaculum cambriense genome reconstructed from a premature infant gut community with otherwise low bacterial novelty that shifts toward anaerobic metabolism during the third week of life.</title>
        <authorList>
            <person name="Brown C.T."/>
            <person name="Sharon I."/>
            <person name="Thomas B.C."/>
            <person name="Castelle C.J."/>
            <person name="Morowitz M.J."/>
            <person name="Banfield J.F."/>
        </authorList>
    </citation>
    <scope>NUCLEOTIDE SEQUENCE</scope>
</reference>
<dbReference type="Pfam" id="PF00534">
    <property type="entry name" value="Glycos_transf_1"/>
    <property type="match status" value="1"/>
</dbReference>
<dbReference type="SUPFAM" id="SSF53756">
    <property type="entry name" value="UDP-Glycosyltransferase/glycogen phosphorylase"/>
    <property type="match status" value="1"/>
</dbReference>
<dbReference type="GO" id="GO:0016757">
    <property type="term" value="F:glycosyltransferase activity"/>
    <property type="evidence" value="ECO:0007669"/>
    <property type="project" value="InterPro"/>
</dbReference>
<gene>
    <name evidence="2" type="ORF">Q604_UNBC18432G0005</name>
</gene>
<organism evidence="2">
    <name type="scientific">human gut metagenome</name>
    <dbReference type="NCBI Taxonomy" id="408170"/>
    <lineage>
        <taxon>unclassified sequences</taxon>
        <taxon>metagenomes</taxon>
        <taxon>organismal metagenomes</taxon>
    </lineage>
</organism>
<sequence length="399" mass="46295">MKKKVLFIIPSLNAGGAEKSLVNLLNHFDYEKYEVDLFIFCRGGIFEQFLPKDINIIEYNKDYINFSLGLKSALINFIKDRKGTLIINRLLFSMTNKIRKDKRNIDQYNWKFLSKSLKSIDKKYDVAIGFLEKTSIYFCIDKVNANKKIGFIHNDYRELGLNPKIDEKYFEKLDNIFTVSENCLNILKDEFQNEKDKFGIMRNVVSVSMINKMATTNESVYKKDKEQILISIGRLHEQKGFDIAIETCKKLIDKGYDIKWYVIGEGEEREALKKLIAKNNLEDKFILLGIKSNPYPFIKQADIYVQPSRYEGKSIALDEAKILKKPIIITNYTTAKDQIENGKNGLIVETNANSLEEGIEILINHKSIRYKFIKNLSLSNFGTESEIKKLYEIIEKEGN</sequence>
<protein>
    <submittedName>
        <fullName evidence="2">Glycosyl transferase group 1</fullName>
    </submittedName>
</protein>
<keyword evidence="2" id="KW-0808">Transferase</keyword>
<comment type="caution">
    <text evidence="2">The sequence shown here is derived from an EMBL/GenBank/DDBJ whole genome shotgun (WGS) entry which is preliminary data.</text>
</comment>
<dbReference type="InterPro" id="IPR001296">
    <property type="entry name" value="Glyco_trans_1"/>
</dbReference>
<dbReference type="PANTHER" id="PTHR12526">
    <property type="entry name" value="GLYCOSYLTRANSFERASE"/>
    <property type="match status" value="1"/>
</dbReference>
<accession>W1WT07</accession>
<feature type="domain" description="Glycosyl transferase family 1" evidence="1">
    <location>
        <begin position="221"/>
        <end position="375"/>
    </location>
</feature>
<dbReference type="AlphaFoldDB" id="W1WT07"/>
<name>W1WT07_9ZZZZ</name>
<proteinExistence type="predicted"/>
<dbReference type="Gene3D" id="3.40.50.2000">
    <property type="entry name" value="Glycogen Phosphorylase B"/>
    <property type="match status" value="2"/>
</dbReference>
<dbReference type="CDD" id="cd03811">
    <property type="entry name" value="GT4_GT28_WabH-like"/>
    <property type="match status" value="1"/>
</dbReference>